<evidence type="ECO:0000256" key="6">
    <source>
        <dbReference type="SAM" id="SignalP"/>
    </source>
</evidence>
<evidence type="ECO:0000259" key="7">
    <source>
        <dbReference type="Pfam" id="PF07980"/>
    </source>
</evidence>
<dbReference type="InterPro" id="IPR011990">
    <property type="entry name" value="TPR-like_helical_dom_sf"/>
</dbReference>
<evidence type="ECO:0000256" key="2">
    <source>
        <dbReference type="ARBA" id="ARBA00006275"/>
    </source>
</evidence>
<evidence type="ECO:0000256" key="1">
    <source>
        <dbReference type="ARBA" id="ARBA00004442"/>
    </source>
</evidence>
<accession>A0ABY3AGS8</accession>
<keyword evidence="4" id="KW-0472">Membrane</keyword>
<organism evidence="9 10">
    <name type="scientific">Arenibacter algicola</name>
    <dbReference type="NCBI Taxonomy" id="616991"/>
    <lineage>
        <taxon>Bacteria</taxon>
        <taxon>Pseudomonadati</taxon>
        <taxon>Bacteroidota</taxon>
        <taxon>Flavobacteriia</taxon>
        <taxon>Flavobacteriales</taxon>
        <taxon>Flavobacteriaceae</taxon>
        <taxon>Arenibacter</taxon>
    </lineage>
</organism>
<feature type="signal peptide" evidence="6">
    <location>
        <begin position="1"/>
        <end position="23"/>
    </location>
</feature>
<keyword evidence="5" id="KW-0998">Cell outer membrane</keyword>
<evidence type="ECO:0000256" key="5">
    <source>
        <dbReference type="ARBA" id="ARBA00023237"/>
    </source>
</evidence>
<gene>
    <name evidence="9" type="ORF">GQ41_4333</name>
</gene>
<comment type="subcellular location">
    <subcellularLocation>
        <location evidence="1">Cell outer membrane</location>
    </subcellularLocation>
</comment>
<dbReference type="InterPro" id="IPR012944">
    <property type="entry name" value="SusD_RagB_dom"/>
</dbReference>
<dbReference type="Pfam" id="PF14322">
    <property type="entry name" value="SusD-like_3"/>
    <property type="match status" value="1"/>
</dbReference>
<dbReference type="Pfam" id="PF07980">
    <property type="entry name" value="SusD_RagB"/>
    <property type="match status" value="1"/>
</dbReference>
<evidence type="ECO:0000259" key="8">
    <source>
        <dbReference type="Pfam" id="PF14322"/>
    </source>
</evidence>
<comment type="caution">
    <text evidence="9">The sequence shown here is derived from an EMBL/GenBank/DDBJ whole genome shotgun (WGS) entry which is preliminary data.</text>
</comment>
<dbReference type="Proteomes" id="UP000315363">
    <property type="component" value="Unassembled WGS sequence"/>
</dbReference>
<dbReference type="InterPro" id="IPR033985">
    <property type="entry name" value="SusD-like_N"/>
</dbReference>
<proteinExistence type="inferred from homology"/>
<sequence>MRQYVKKNYLAILIALGSLMIHSCSDDTLDIIPRDSFADANVWTDEGASNLFLNDIYAQLPDGNNWYDPVENWSDNSICGFAWPRSRTILQQSLQNPTNNPSGDVSNLINWSTRYNVIRKCNLFIQKVTESSSGLSEEFKKRSIAEARFLRAYNYHILWMAYGGVPIITIPLDRIAQGDDIFYERSTSEETLKFITDECAAIYPDLLKVPETGRASKGAAMTLKGWCELFAEKWTDAAASNKVIIDELSYDLFPDYAGYFLLRAGDPNIEGIFYREYFPTDRGGRLDGLIGPTFTAGGAETSWGGINPTQDLVDDYAMDNGKPITDPTSGYNPQDPYKNREPRFYQSIVFNNSFFYNDTLSMVEGSKNAIDLTDKDDATQTGYYMRKRLDDNLVLGAANWSGFTSYQNYNIFRFAEVLLNFAEAQNESVGPDASVYEAINRVRTRAGIPDLPDGLSKDEMRTAIRRERRIELAFEDKRFWDLIRWKIAEININRPLKGMQITESADGELQYNIVNATGGDRKFDASKNYLFPIPEGVLNQNEKLDQNPNY</sequence>
<reference evidence="9 10" key="1">
    <citation type="submission" date="2019-06" db="EMBL/GenBank/DDBJ databases">
        <title>A large-scale integrated study on North Sea by COGITO (Coastal Microbe Genomic &amp; Taxonomic Observatory).</title>
        <authorList>
            <person name="Teeling H."/>
        </authorList>
    </citation>
    <scope>NUCLEOTIDE SEQUENCE [LARGE SCALE GENOMIC DNA]</scope>
    <source>
        <strain evidence="9 10">MAR_2009_79</strain>
    </source>
</reference>
<protein>
    <submittedName>
        <fullName evidence="9">Outer membrane starch-binding protein</fullName>
    </submittedName>
</protein>
<keyword evidence="3 6" id="KW-0732">Signal</keyword>
<dbReference type="EMBL" id="VHIF01000001">
    <property type="protein sequence ID" value="TQO39651.1"/>
    <property type="molecule type" value="Genomic_DNA"/>
</dbReference>
<evidence type="ECO:0000256" key="4">
    <source>
        <dbReference type="ARBA" id="ARBA00023136"/>
    </source>
</evidence>
<comment type="similarity">
    <text evidence="2">Belongs to the SusD family.</text>
</comment>
<evidence type="ECO:0000313" key="10">
    <source>
        <dbReference type="Proteomes" id="UP000315363"/>
    </source>
</evidence>
<keyword evidence="10" id="KW-1185">Reference proteome</keyword>
<dbReference type="RefSeq" id="WP_142190877.1">
    <property type="nucleotide sequence ID" value="NZ_VHIF01000001.1"/>
</dbReference>
<dbReference type="SUPFAM" id="SSF48452">
    <property type="entry name" value="TPR-like"/>
    <property type="match status" value="1"/>
</dbReference>
<evidence type="ECO:0000313" key="9">
    <source>
        <dbReference type="EMBL" id="TQO39651.1"/>
    </source>
</evidence>
<evidence type="ECO:0000256" key="3">
    <source>
        <dbReference type="ARBA" id="ARBA00022729"/>
    </source>
</evidence>
<feature type="domain" description="SusD-like N-terminal" evidence="8">
    <location>
        <begin position="103"/>
        <end position="197"/>
    </location>
</feature>
<feature type="chain" id="PRO_5046603528" evidence="6">
    <location>
        <begin position="24"/>
        <end position="550"/>
    </location>
</feature>
<name>A0ABY3AGS8_9FLAO</name>
<feature type="domain" description="RagB/SusD" evidence="7">
    <location>
        <begin position="291"/>
        <end position="550"/>
    </location>
</feature>
<dbReference type="Gene3D" id="1.25.40.390">
    <property type="match status" value="1"/>
</dbReference>